<accession>A0A934NHP0</accession>
<dbReference type="SUPFAM" id="SSF52922">
    <property type="entry name" value="TK C-terminal domain-like"/>
    <property type="match status" value="1"/>
</dbReference>
<sequence>MPLTPTVNDLTFQAATVNGSGSQSANMVLTRAIFSLGIPVAPKNVFPSNIEGLPTWYQLRVSTQGYQARKGDPDVLVALNPATWRQDLDQVRPGAAVIHQHLYSTADARTDVDYFPVPFTKLAKTEIQNDTLRKQLTNLIYVGVVAGLLEVPFEAIQEGIRRTFPTKPRAWQANEDAVRIGFKYWQENFSAQERRHVLRPLTSATDGKILLEGNQAAALGCIMGGCTVAAWYPITPSSSVCENLAAYADRYRLDKATGERRIAIVQAEDELAALGMAIGAGWAGARAMTSTSGPGISLMAEFSGLAYYAEIPVVIFDIQRIGPSTGLPTRTSQGDLAFIYTLSHGDTKHLVLLPGSVAECYEFAQTAFDLADRFQTPVFVLSDLDLGMNLWMSPQLHYPERPFDRGKVLSKDDLDRLEGEWGRYQDVDGDAVTYRTLPGTDHARAAYFTRGSGHDELARYTESAEAYAANMDRLARKLETARAAMPPPVVEVAESAQIGVIAFGSTHAAVVEARDELSEQGLGFSYLRVRALPLSPTLVDFVAAHERVYVIEQNRDGQLYDLIRLELPPELIGRLRSIRHYDGRPITAEALSRPLLELEAVPV</sequence>
<dbReference type="InterPro" id="IPR002869">
    <property type="entry name" value="Pyrv_flavodox_OxRed_cen"/>
</dbReference>
<keyword evidence="2" id="KW-0175">Coiled coil</keyword>
<proteinExistence type="predicted"/>
<feature type="domain" description="Pyruvate/ketoisovalerate oxidoreductase catalytic" evidence="3">
    <location>
        <begin position="19"/>
        <end position="182"/>
    </location>
</feature>
<dbReference type="PANTHER" id="PTHR32154:SF29">
    <property type="entry name" value="BLR6743 PROTEIN"/>
    <property type="match status" value="1"/>
</dbReference>
<evidence type="ECO:0000259" key="3">
    <source>
        <dbReference type="Pfam" id="PF01558"/>
    </source>
</evidence>
<dbReference type="Pfam" id="PF01855">
    <property type="entry name" value="POR_N"/>
    <property type="match status" value="1"/>
</dbReference>
<name>A0A934NHP0_9BACT</name>
<evidence type="ECO:0000256" key="1">
    <source>
        <dbReference type="ARBA" id="ARBA00023002"/>
    </source>
</evidence>
<comment type="caution">
    <text evidence="5">The sequence shown here is derived from an EMBL/GenBank/DDBJ whole genome shotgun (WGS) entry which is preliminary data.</text>
</comment>
<dbReference type="InterPro" id="IPR029061">
    <property type="entry name" value="THDP-binding"/>
</dbReference>
<protein>
    <submittedName>
        <fullName evidence="5">2-oxoacid:acceptor oxidoreductase subunit alpha</fullName>
    </submittedName>
</protein>
<dbReference type="Gene3D" id="3.40.50.970">
    <property type="match status" value="1"/>
</dbReference>
<dbReference type="Pfam" id="PF01558">
    <property type="entry name" value="POR"/>
    <property type="match status" value="1"/>
</dbReference>
<evidence type="ECO:0000259" key="4">
    <source>
        <dbReference type="Pfam" id="PF01855"/>
    </source>
</evidence>
<evidence type="ECO:0000256" key="2">
    <source>
        <dbReference type="SAM" id="Coils"/>
    </source>
</evidence>
<reference evidence="5 6" key="1">
    <citation type="submission" date="2020-10" db="EMBL/GenBank/DDBJ databases">
        <title>Ca. Dormibacterota MAGs.</title>
        <authorList>
            <person name="Montgomery K."/>
        </authorList>
    </citation>
    <scope>NUCLEOTIDE SEQUENCE [LARGE SCALE GENOMIC DNA]</scope>
    <source>
        <strain evidence="5">SC8811_S16_3</strain>
    </source>
</reference>
<dbReference type="InterPro" id="IPR019752">
    <property type="entry name" value="Pyrv/ketoisovalerate_OxRed_cat"/>
</dbReference>
<feature type="domain" description="Pyruvate flavodoxin/ferredoxin oxidoreductase pyrimidine binding" evidence="4">
    <location>
        <begin position="220"/>
        <end position="383"/>
    </location>
</feature>
<gene>
    <name evidence="5" type="ORF">JF888_11430</name>
</gene>
<dbReference type="GO" id="GO:0016903">
    <property type="term" value="F:oxidoreductase activity, acting on the aldehyde or oxo group of donors"/>
    <property type="evidence" value="ECO:0007669"/>
    <property type="project" value="InterPro"/>
</dbReference>
<dbReference type="InterPro" id="IPR022367">
    <property type="entry name" value="2-oxoacid/accept_OxRdtase_asu"/>
</dbReference>
<dbReference type="GO" id="GO:0006979">
    <property type="term" value="P:response to oxidative stress"/>
    <property type="evidence" value="ECO:0007669"/>
    <property type="project" value="TreeGrafter"/>
</dbReference>
<dbReference type="SUPFAM" id="SSF53323">
    <property type="entry name" value="Pyruvate-ferredoxin oxidoreductase, PFOR, domain III"/>
    <property type="match status" value="1"/>
</dbReference>
<dbReference type="Gene3D" id="3.40.50.920">
    <property type="match status" value="1"/>
</dbReference>
<dbReference type="CDD" id="cd07034">
    <property type="entry name" value="TPP_PYR_PFOR_IOR-alpha_like"/>
    <property type="match status" value="1"/>
</dbReference>
<feature type="coiled-coil region" evidence="2">
    <location>
        <begin position="457"/>
        <end position="484"/>
    </location>
</feature>
<dbReference type="InterPro" id="IPR009014">
    <property type="entry name" value="Transketo_C/PFOR_II"/>
</dbReference>
<dbReference type="SUPFAM" id="SSF52518">
    <property type="entry name" value="Thiamin diphosphate-binding fold (THDP-binding)"/>
    <property type="match status" value="1"/>
</dbReference>
<dbReference type="InterPro" id="IPR002880">
    <property type="entry name" value="Pyrv_Fd/Flavodoxin_OxRdtase_N"/>
</dbReference>
<dbReference type="InterPro" id="IPR050722">
    <property type="entry name" value="Pyruvate:ferred/Flavod_OxRd"/>
</dbReference>
<dbReference type="NCBIfam" id="TIGR03710">
    <property type="entry name" value="OAFO_sf"/>
    <property type="match status" value="1"/>
</dbReference>
<dbReference type="PANTHER" id="PTHR32154">
    <property type="entry name" value="PYRUVATE-FLAVODOXIN OXIDOREDUCTASE-RELATED"/>
    <property type="match status" value="1"/>
</dbReference>
<dbReference type="FunFam" id="3.40.50.970:FF:000022">
    <property type="entry name" value="2-oxoglutarate ferredoxin oxidoreductase alpha subunit"/>
    <property type="match status" value="1"/>
</dbReference>
<dbReference type="EMBL" id="JAEKNQ010000040">
    <property type="protein sequence ID" value="MBJ7603787.1"/>
    <property type="molecule type" value="Genomic_DNA"/>
</dbReference>
<evidence type="ECO:0000313" key="5">
    <source>
        <dbReference type="EMBL" id="MBJ7603787.1"/>
    </source>
</evidence>
<keyword evidence="1" id="KW-0560">Oxidoreductase</keyword>
<dbReference type="Proteomes" id="UP000620075">
    <property type="component" value="Unassembled WGS sequence"/>
</dbReference>
<evidence type="ECO:0000313" key="6">
    <source>
        <dbReference type="Proteomes" id="UP000620075"/>
    </source>
</evidence>
<organism evidence="5 6">
    <name type="scientific">Candidatus Dormiibacter inghamiae</name>
    <dbReference type="NCBI Taxonomy" id="3127013"/>
    <lineage>
        <taxon>Bacteria</taxon>
        <taxon>Bacillati</taxon>
        <taxon>Candidatus Dormiibacterota</taxon>
        <taxon>Candidatus Dormibacteria</taxon>
        <taxon>Candidatus Dormibacterales</taxon>
        <taxon>Candidatus Dormibacteraceae</taxon>
        <taxon>Candidatus Dormiibacter</taxon>
    </lineage>
</organism>
<dbReference type="AlphaFoldDB" id="A0A934NHP0"/>
<dbReference type="Gene3D" id="3.40.920.10">
    <property type="entry name" value="Pyruvate-ferredoxin oxidoreductase, PFOR, domain III"/>
    <property type="match status" value="1"/>
</dbReference>